<dbReference type="SUPFAM" id="SSF54060">
    <property type="entry name" value="His-Me finger endonucleases"/>
    <property type="match status" value="1"/>
</dbReference>
<gene>
    <name evidence="3" type="ORF">Shyd_65630</name>
</gene>
<reference evidence="3" key="1">
    <citation type="submission" date="2024-05" db="EMBL/GenBank/DDBJ databases">
        <title>Whole genome shotgun sequence of Streptomyces hydrogenans NBRC 13475.</title>
        <authorList>
            <person name="Komaki H."/>
            <person name="Tamura T."/>
        </authorList>
    </citation>
    <scope>NUCLEOTIDE SEQUENCE</scope>
    <source>
        <strain evidence="3">NBRC 13475</strain>
    </source>
</reference>
<evidence type="ECO:0000313" key="3">
    <source>
        <dbReference type="EMBL" id="GHI25192.1"/>
    </source>
</evidence>
<keyword evidence="4" id="KW-1185">Reference proteome</keyword>
<comment type="caution">
    <text evidence="3">The sequence shown here is derived from an EMBL/GenBank/DDBJ whole genome shotgun (WGS) entry which is preliminary data.</text>
</comment>
<sequence length="142" mass="16338">MSYTLTDLPSRVSSRVEVTETGCWEWQGWRNGAGYGYLRVDGRDRCAHRVTYEALAGAIPPGLELDHLCTNPPCVNPGHLEPVTHQENQRRVGQRQTACQREGHDWTDPLNVRRRPDGRRYCAECDRKSCRDRYQAKRRGAK</sequence>
<evidence type="ECO:0000256" key="1">
    <source>
        <dbReference type="SAM" id="MobiDB-lite"/>
    </source>
</evidence>
<dbReference type="InterPro" id="IPR003615">
    <property type="entry name" value="HNH_nuc"/>
</dbReference>
<dbReference type="Proteomes" id="UP001052739">
    <property type="component" value="Unassembled WGS sequence"/>
</dbReference>
<accession>A0ABQ3PJJ7</accession>
<evidence type="ECO:0000313" key="4">
    <source>
        <dbReference type="Proteomes" id="UP001052739"/>
    </source>
</evidence>
<dbReference type="InterPro" id="IPR044930">
    <property type="entry name" value="Homing_endonuclease_His-Me"/>
</dbReference>
<dbReference type="Pfam" id="PF13392">
    <property type="entry name" value="HNH_3"/>
    <property type="match status" value="1"/>
</dbReference>
<dbReference type="Gene3D" id="3.90.75.10">
    <property type="entry name" value="Homing Intron 3 (I-ppo) Encoded Endonuclease, Chain A"/>
    <property type="match status" value="1"/>
</dbReference>
<dbReference type="RefSeq" id="WP_190222787.1">
    <property type="nucleotide sequence ID" value="NZ_BNBS01000020.1"/>
</dbReference>
<feature type="domain" description="HNH nuclease" evidence="2">
    <location>
        <begin position="47"/>
        <end position="90"/>
    </location>
</feature>
<protein>
    <recommendedName>
        <fullName evidence="2">HNH nuclease domain-containing protein</fullName>
    </recommendedName>
</protein>
<dbReference type="InterPro" id="IPR044925">
    <property type="entry name" value="His-Me_finger_sf"/>
</dbReference>
<name>A0ABQ3PJJ7_9ACTN</name>
<organism evidence="3 4">
    <name type="scientific">Streptomyces hydrogenans</name>
    <dbReference type="NCBI Taxonomy" id="1873719"/>
    <lineage>
        <taxon>Bacteria</taxon>
        <taxon>Bacillati</taxon>
        <taxon>Actinomycetota</taxon>
        <taxon>Actinomycetes</taxon>
        <taxon>Kitasatosporales</taxon>
        <taxon>Streptomycetaceae</taxon>
        <taxon>Streptomyces</taxon>
    </lineage>
</organism>
<feature type="region of interest" description="Disordered" evidence="1">
    <location>
        <begin position="85"/>
        <end position="110"/>
    </location>
</feature>
<evidence type="ECO:0000259" key="2">
    <source>
        <dbReference type="Pfam" id="PF13392"/>
    </source>
</evidence>
<proteinExistence type="predicted"/>
<dbReference type="EMBL" id="BNDW01000068">
    <property type="protein sequence ID" value="GHI25192.1"/>
    <property type="molecule type" value="Genomic_DNA"/>
</dbReference>